<keyword evidence="4" id="KW-1185">Reference proteome</keyword>
<dbReference type="SUPFAM" id="SSF69318">
    <property type="entry name" value="Integrin alpha N-terminal domain"/>
    <property type="match status" value="3"/>
</dbReference>
<feature type="domain" description="ASPIC/UnbV" evidence="2">
    <location>
        <begin position="521"/>
        <end position="588"/>
    </location>
</feature>
<dbReference type="PANTHER" id="PTHR16026:SF0">
    <property type="entry name" value="CARTILAGE ACIDIC PROTEIN 1"/>
    <property type="match status" value="1"/>
</dbReference>
<dbReference type="Pfam" id="PF07593">
    <property type="entry name" value="UnbV_ASPIC"/>
    <property type="match status" value="1"/>
</dbReference>
<organism evidence="3 4">
    <name type="scientific">Jejuia spongiicola</name>
    <dbReference type="NCBI Taxonomy" id="2942207"/>
    <lineage>
        <taxon>Bacteria</taxon>
        <taxon>Pseudomonadati</taxon>
        <taxon>Bacteroidota</taxon>
        <taxon>Flavobacteriia</taxon>
        <taxon>Flavobacteriales</taxon>
        <taxon>Flavobacteriaceae</taxon>
        <taxon>Jejuia</taxon>
    </lineage>
</organism>
<dbReference type="Gene3D" id="2.130.10.130">
    <property type="entry name" value="Integrin alpha, N-terminal"/>
    <property type="match status" value="4"/>
</dbReference>
<dbReference type="RefSeq" id="WP_249973406.1">
    <property type="nucleotide sequence ID" value="NZ_JAMFLZ010000005.1"/>
</dbReference>
<gene>
    <name evidence="3" type="ORF">M3P09_12540</name>
</gene>
<sequence>MNNFKFTLFFIGFLIVSCNQKKDQLFISAKSQETGISFKNTITETNELNILDYIYFYNGGGVAIGDINNDGLADIFFSGNQVKNKLYLNKGNLKFEDITDKAKVSGNSSWNTGAIMGDVNGDGLLDIYVCAVVGLNGFNGQNELYINNGDETFTESASTYKLDYKSYSSSAAFLDYDLDGDLDIYLLNHAVHTDDSYKGVTQRQKRNYKTGDKLLRNDGGVFTNVSEEAGIYGSISGYGLGVAIADFNQDAYPDIYVGNDFYEDDYYYLNNGDGTFSEKLRDYFGHASRFSMGNDVADINHDGWQDIMSLDMLPRDEVVLKSSQGDDNVQTQNIRKLMFGYHYQFTRNMLHINQQNSNYLETALLSDVAATDWSWSCLFADYDQDGEQDIFITNGILKRPNDLDFTNFFSNDKIQKNISESKIMSQEALDAMPSGKVDNYMFKGSKNLMFENMSKEWIPNDKLASGATALGDLDNDGDLDIVVSNLNEEASIYVNQINNKTTDKASYLKLKFDYTSPNSSGIGTKVFVYNHGELQYKELYCARGFQASSEPIIHFGFGDIKSIDSLKVIWPNKTSQTLFNVALNKTLTIKPSNTKSFNYGSLLKKYKKIFKKTDNNLGINFTHIEDKYLDFNRQKLIPYRVSDRGPAVAVGDLNNDGKEDIYFGGSKLNAAKVFFQNDTTFTEKRIKVIANDSIKEDVEAIIADFNNDNRNDLIIGSGGADYSNKTKPLLDSYYIQNENDFKGEQFPEFYENASVIISNDFDNDNDLDLFIGSNSVSNDFGNIPNSFILKNNDGHFSIVQNEALQNAGMITDAVWNDFDNDGQTDLIIVGEWMAPKFFKNNNGVFTEKKLIDSKLKGLWRQITPFDIDNDGDTDYLLGNWGLNSKFKASTEHPMRMYYADFDGNGRTETIVCTYKNGEYYPLQGLDQLASQMVNLHKIFTSYKGFAGKPIGDILSKPLLDKATILEVDELRSGYLKNENNRFVFVPFKNELQVSPLTSFLCFDFDSDGKDEMLVAGNYFGVTPFHGKFDSFPGALIKNENNIISGNKIGLNFSDKAIKNLNIIYLDKKPYLLTTINNGKVQVYELLK</sequence>
<dbReference type="InterPro" id="IPR013517">
    <property type="entry name" value="FG-GAP"/>
</dbReference>
<dbReference type="InterPro" id="IPR011519">
    <property type="entry name" value="UnbV_ASPIC"/>
</dbReference>
<dbReference type="InterPro" id="IPR027039">
    <property type="entry name" value="Crtac1"/>
</dbReference>
<dbReference type="PANTHER" id="PTHR16026">
    <property type="entry name" value="CARTILAGE ACIDIC PROTEIN 1"/>
    <property type="match status" value="1"/>
</dbReference>
<evidence type="ECO:0000256" key="1">
    <source>
        <dbReference type="ARBA" id="ARBA00022729"/>
    </source>
</evidence>
<evidence type="ECO:0000259" key="2">
    <source>
        <dbReference type="Pfam" id="PF07593"/>
    </source>
</evidence>
<dbReference type="EMBL" id="JAMFLZ010000005">
    <property type="protein sequence ID" value="MCL6295830.1"/>
    <property type="molecule type" value="Genomic_DNA"/>
</dbReference>
<evidence type="ECO:0000313" key="4">
    <source>
        <dbReference type="Proteomes" id="UP001165381"/>
    </source>
</evidence>
<dbReference type="PROSITE" id="PS51257">
    <property type="entry name" value="PROKAR_LIPOPROTEIN"/>
    <property type="match status" value="1"/>
</dbReference>
<keyword evidence="1" id="KW-0732">Signal</keyword>
<dbReference type="Pfam" id="PF13517">
    <property type="entry name" value="FG-GAP_3"/>
    <property type="match status" value="5"/>
</dbReference>
<reference evidence="3" key="1">
    <citation type="submission" date="2022-05" db="EMBL/GenBank/DDBJ databases">
        <authorList>
            <person name="Park J.-S."/>
        </authorList>
    </citation>
    <scope>NUCLEOTIDE SEQUENCE</scope>
    <source>
        <strain evidence="3">2012CJ34-3</strain>
    </source>
</reference>
<dbReference type="Proteomes" id="UP001165381">
    <property type="component" value="Unassembled WGS sequence"/>
</dbReference>
<evidence type="ECO:0000313" key="3">
    <source>
        <dbReference type="EMBL" id="MCL6295830.1"/>
    </source>
</evidence>
<comment type="caution">
    <text evidence="3">The sequence shown here is derived from an EMBL/GenBank/DDBJ whole genome shotgun (WGS) entry which is preliminary data.</text>
</comment>
<accession>A0ABT0QFQ3</accession>
<protein>
    <submittedName>
        <fullName evidence="3">VCBS repeat-containing protein</fullName>
    </submittedName>
</protein>
<name>A0ABT0QFQ3_9FLAO</name>
<dbReference type="InterPro" id="IPR028994">
    <property type="entry name" value="Integrin_alpha_N"/>
</dbReference>
<proteinExistence type="predicted"/>